<dbReference type="OrthoDB" id="2098203at2759"/>
<comment type="caution">
    <text evidence="2">The sequence shown here is derived from an EMBL/GenBank/DDBJ whole genome shotgun (WGS) entry which is preliminary data.</text>
</comment>
<protein>
    <recommendedName>
        <fullName evidence="4">Mitochondrial ribosomal protein L28-domain-containing protein</fullName>
    </recommendedName>
</protein>
<sequence>MSVISLNCVASSSRHTLSSSCAPLRNYVTKAEKLKAARVAPKKVSTYVDPRFAPAPSDLKIDAMRASLYPDNSFDRKSVSPVGAHYPNVEEKVRAVIGSPEMYETIDRAWKLHRRIEMAKRRDSLEAQFRAMEEACDELDIITGGPEIPVSDASNDPKNYLKEKQLTGVAIYPRRLYNAAMVKPDSFAAPRLQGKKIPLEARWKEARLDGLIPREAWVPVDSKGKGWDYGWERPSEKE</sequence>
<dbReference type="GO" id="GO:0003735">
    <property type="term" value="F:structural constituent of ribosome"/>
    <property type="evidence" value="ECO:0007669"/>
    <property type="project" value="InterPro"/>
</dbReference>
<dbReference type="EMBL" id="NBSH01000010">
    <property type="protein sequence ID" value="ORX35655.1"/>
    <property type="molecule type" value="Genomic_DNA"/>
</dbReference>
<proteinExistence type="predicted"/>
<dbReference type="STRING" id="4999.A0A1Y1UF03"/>
<dbReference type="GeneID" id="33560265"/>
<dbReference type="GO" id="GO:0005739">
    <property type="term" value="C:mitochondrion"/>
    <property type="evidence" value="ECO:0007669"/>
    <property type="project" value="GOC"/>
</dbReference>
<gene>
    <name evidence="2" type="ORF">BD324DRAFT_652203</name>
</gene>
<reference evidence="2 3" key="1">
    <citation type="submission" date="2017-03" db="EMBL/GenBank/DDBJ databases">
        <title>Widespread Adenine N6-methylation of Active Genes in Fungi.</title>
        <authorList>
            <consortium name="DOE Joint Genome Institute"/>
            <person name="Mondo S.J."/>
            <person name="Dannebaum R.O."/>
            <person name="Kuo R.C."/>
            <person name="Louie K.B."/>
            <person name="Bewick A.J."/>
            <person name="Labutti K."/>
            <person name="Haridas S."/>
            <person name="Kuo A."/>
            <person name="Salamov A."/>
            <person name="Ahrendt S.R."/>
            <person name="Lau R."/>
            <person name="Bowen B.P."/>
            <person name="Lipzen A."/>
            <person name="Sullivan W."/>
            <person name="Andreopoulos W.B."/>
            <person name="Clum A."/>
            <person name="Lindquist E."/>
            <person name="Daum C."/>
            <person name="Northen T.R."/>
            <person name="Ramamoorthy G."/>
            <person name="Schmitz R.J."/>
            <person name="Gryganskyi A."/>
            <person name="Culley D."/>
            <person name="Magnuson J."/>
            <person name="James T.Y."/>
            <person name="O'Malley M.A."/>
            <person name="Stajich J.E."/>
            <person name="Spatafora J.W."/>
            <person name="Visel A."/>
            <person name="Grigoriev I.V."/>
        </authorList>
    </citation>
    <scope>NUCLEOTIDE SEQUENCE [LARGE SCALE GENOMIC DNA]</scope>
    <source>
        <strain evidence="2 3">NRRL Y-17943</strain>
    </source>
</reference>
<dbReference type="PANTHER" id="PTHR39150:SF1">
    <property type="entry name" value="LARGE RIBOSOMAL SUBUNIT PROTEIN ML40"/>
    <property type="match status" value="1"/>
</dbReference>
<dbReference type="AlphaFoldDB" id="A0A1Y1UF03"/>
<organism evidence="2 3">
    <name type="scientific">Kockovaella imperatae</name>
    <dbReference type="NCBI Taxonomy" id="4999"/>
    <lineage>
        <taxon>Eukaryota</taxon>
        <taxon>Fungi</taxon>
        <taxon>Dikarya</taxon>
        <taxon>Basidiomycota</taxon>
        <taxon>Agaricomycotina</taxon>
        <taxon>Tremellomycetes</taxon>
        <taxon>Tremellales</taxon>
        <taxon>Cuniculitremaceae</taxon>
        <taxon>Kockovaella</taxon>
    </lineage>
</organism>
<dbReference type="Proteomes" id="UP000193218">
    <property type="component" value="Unassembled WGS sequence"/>
</dbReference>
<evidence type="ECO:0000313" key="3">
    <source>
        <dbReference type="Proteomes" id="UP000193218"/>
    </source>
</evidence>
<dbReference type="InterPro" id="IPR042831">
    <property type="entry name" value="Ribosomal_mL40_fung"/>
</dbReference>
<evidence type="ECO:0008006" key="4">
    <source>
        <dbReference type="Google" id="ProtNLM"/>
    </source>
</evidence>
<feature type="coiled-coil region" evidence="1">
    <location>
        <begin position="115"/>
        <end position="142"/>
    </location>
</feature>
<evidence type="ECO:0000256" key="1">
    <source>
        <dbReference type="SAM" id="Coils"/>
    </source>
</evidence>
<dbReference type="PANTHER" id="PTHR39150">
    <property type="entry name" value="54S RIBOSOMAL PROTEIN L28, MITOCHONDRIAL"/>
    <property type="match status" value="1"/>
</dbReference>
<dbReference type="RefSeq" id="XP_021869819.1">
    <property type="nucleotide sequence ID" value="XM_022018456.1"/>
</dbReference>
<accession>A0A1Y1UF03</accession>
<name>A0A1Y1UF03_9TREE</name>
<keyword evidence="1" id="KW-0175">Coiled coil</keyword>
<keyword evidence="3" id="KW-1185">Reference proteome</keyword>
<evidence type="ECO:0000313" key="2">
    <source>
        <dbReference type="EMBL" id="ORX35655.1"/>
    </source>
</evidence>
<dbReference type="Gene3D" id="6.10.250.3440">
    <property type="match status" value="1"/>
</dbReference>
<dbReference type="InParanoid" id="A0A1Y1UF03"/>
<dbReference type="GO" id="GO:0032543">
    <property type="term" value="P:mitochondrial translation"/>
    <property type="evidence" value="ECO:0007669"/>
    <property type="project" value="InterPro"/>
</dbReference>